<reference evidence="1 2" key="1">
    <citation type="submission" date="2022-03" db="EMBL/GenBank/DDBJ databases">
        <title>Genome data of Colletotrichum spp.</title>
        <authorList>
            <person name="Utami Y.D."/>
            <person name="Hiruma K."/>
        </authorList>
    </citation>
    <scope>NUCLEOTIDE SEQUENCE [LARGE SCALE GENOMIC DNA]</scope>
    <source>
        <strain evidence="1 2">MAFF 239500</strain>
    </source>
</reference>
<sequence>MPLILITEPPSESQVSCAVAVVVVVPPGLHGHTHHNLRALGVRASVGHVSKFVDGTVASVVPAAGITTPLPPKALDSLLQERSSHSIILTLSRSSYSLREIFAGEVSLELAALASWYTASDGARRYLGLMALSAAAMTSGSYHLSSVRMA</sequence>
<evidence type="ECO:0000313" key="1">
    <source>
        <dbReference type="EMBL" id="GKT41136.1"/>
    </source>
</evidence>
<dbReference type="EMBL" id="BQXU01000002">
    <property type="protein sequence ID" value="GKT41136.1"/>
    <property type="molecule type" value="Genomic_DNA"/>
</dbReference>
<dbReference type="AlphaFoldDB" id="A0AA37P4G4"/>
<dbReference type="RefSeq" id="XP_049123486.1">
    <property type="nucleotide sequence ID" value="XM_049267529.1"/>
</dbReference>
<evidence type="ECO:0000313" key="2">
    <source>
        <dbReference type="Proteomes" id="UP001055115"/>
    </source>
</evidence>
<proteinExistence type="predicted"/>
<comment type="caution">
    <text evidence="1">The sequence shown here is derived from an EMBL/GenBank/DDBJ whole genome shotgun (WGS) entry which is preliminary data.</text>
</comment>
<accession>A0AA37P4G4</accession>
<keyword evidence="2" id="KW-1185">Reference proteome</keyword>
<gene>
    <name evidence="1" type="ORF">ColSpa_01317</name>
</gene>
<name>A0AA37P4G4_9PEZI</name>
<protein>
    <submittedName>
        <fullName evidence="1">Uncharacterized protein</fullName>
    </submittedName>
</protein>
<dbReference type="GeneID" id="73322119"/>
<dbReference type="Proteomes" id="UP001055115">
    <property type="component" value="Unassembled WGS sequence"/>
</dbReference>
<organism evidence="1 2">
    <name type="scientific">Colletotrichum spaethianum</name>
    <dbReference type="NCBI Taxonomy" id="700344"/>
    <lineage>
        <taxon>Eukaryota</taxon>
        <taxon>Fungi</taxon>
        <taxon>Dikarya</taxon>
        <taxon>Ascomycota</taxon>
        <taxon>Pezizomycotina</taxon>
        <taxon>Sordariomycetes</taxon>
        <taxon>Hypocreomycetidae</taxon>
        <taxon>Glomerellales</taxon>
        <taxon>Glomerellaceae</taxon>
        <taxon>Colletotrichum</taxon>
        <taxon>Colletotrichum spaethianum species complex</taxon>
    </lineage>
</organism>